<keyword evidence="3" id="KW-1185">Reference proteome</keyword>
<dbReference type="InterPro" id="IPR021255">
    <property type="entry name" value="DUF2807"/>
</dbReference>
<dbReference type="Gene3D" id="2.160.20.120">
    <property type="match status" value="1"/>
</dbReference>
<evidence type="ECO:0000313" key="3">
    <source>
        <dbReference type="Proteomes" id="UP001568894"/>
    </source>
</evidence>
<protein>
    <submittedName>
        <fullName evidence="2">DUF2807 domain-containing protein</fullName>
    </submittedName>
</protein>
<accession>A0ABV4K8Z4</accession>
<evidence type="ECO:0000259" key="1">
    <source>
        <dbReference type="Pfam" id="PF10988"/>
    </source>
</evidence>
<reference evidence="2 3" key="1">
    <citation type="submission" date="2023-05" db="EMBL/GenBank/DDBJ databases">
        <title>Adaptations of aquatic viruses from atmosphere-close ecosystems of the Central Arctic Ocean.</title>
        <authorList>
            <person name="Rahlff J."/>
            <person name="Holmfeldt K."/>
        </authorList>
    </citation>
    <scope>NUCLEOTIDE SEQUENCE [LARGE SCALE GENOMIC DNA]</scope>
    <source>
        <strain evidence="2 3">Arc14</strain>
    </source>
</reference>
<gene>
    <name evidence="2" type="ORF">QO192_02360</name>
</gene>
<organism evidence="2 3">
    <name type="scientific">Flavobacterium frigidarium</name>
    <dbReference type="NCBI Taxonomy" id="99286"/>
    <lineage>
        <taxon>Bacteria</taxon>
        <taxon>Pseudomonadati</taxon>
        <taxon>Bacteroidota</taxon>
        <taxon>Flavobacteriia</taxon>
        <taxon>Flavobacteriales</taxon>
        <taxon>Flavobacteriaceae</taxon>
        <taxon>Flavobacterium</taxon>
    </lineage>
</organism>
<dbReference type="Proteomes" id="UP001568894">
    <property type="component" value="Unassembled WGS sequence"/>
</dbReference>
<feature type="domain" description="Putative auto-transporter adhesin head GIN" evidence="1">
    <location>
        <begin position="40"/>
        <end position="259"/>
    </location>
</feature>
<dbReference type="RefSeq" id="WP_026706862.1">
    <property type="nucleotide sequence ID" value="NZ_JASMRN010000002.1"/>
</dbReference>
<dbReference type="Pfam" id="PF10988">
    <property type="entry name" value="DUF2807"/>
    <property type="match status" value="1"/>
</dbReference>
<sequence length="277" mass="30676">MKKFTVVLLLSFVTFIGSAQKSEKIKGSRNVTTESKNSVDFNLLEVDDNLEVYLQLGENTAIKVEADDNLQDVIEITSNGKALYIHTTKDVTRYKKMIVRITYTSELNKIIARGKSEINVIQGIIVDTLNVRTYDKSKMFMNATVSNFTLEGDDKSTTELNLKSINSKIVMSKDSEIKALINATDLTCDLYQNASAKIEGDAANGTIRVDNGSKLTADKLNIKKLTILSEGSSVAVINALETVAIEAYNKSEIDLYGNAKIDLRNLTEEAKLIKKMK</sequence>
<dbReference type="EMBL" id="JASMRN010000002">
    <property type="protein sequence ID" value="MEZ7514119.1"/>
    <property type="molecule type" value="Genomic_DNA"/>
</dbReference>
<evidence type="ECO:0000313" key="2">
    <source>
        <dbReference type="EMBL" id="MEZ7514119.1"/>
    </source>
</evidence>
<comment type="caution">
    <text evidence="2">The sequence shown here is derived from an EMBL/GenBank/DDBJ whole genome shotgun (WGS) entry which is preliminary data.</text>
</comment>
<name>A0ABV4K8Z4_9FLAO</name>
<proteinExistence type="predicted"/>